<organism evidence="1 2">
    <name type="scientific">Lunatimonas lonarensis</name>
    <dbReference type="NCBI Taxonomy" id="1232681"/>
    <lineage>
        <taxon>Bacteria</taxon>
        <taxon>Pseudomonadati</taxon>
        <taxon>Bacteroidota</taxon>
        <taxon>Cytophagia</taxon>
        <taxon>Cytophagales</taxon>
        <taxon>Cyclobacteriaceae</taxon>
    </lineage>
</organism>
<comment type="caution">
    <text evidence="1">The sequence shown here is derived from an EMBL/GenBank/DDBJ whole genome shotgun (WGS) entry which is preliminary data.</text>
</comment>
<keyword evidence="2" id="KW-1185">Reference proteome</keyword>
<proteinExistence type="predicted"/>
<dbReference type="EMBL" id="AQHR01000022">
    <property type="protein sequence ID" value="EON78823.1"/>
    <property type="molecule type" value="Genomic_DNA"/>
</dbReference>
<sequence>MTYSFLILKLPYESIPTYPNQMTDPTDFGAWPVQCVTAKH</sequence>
<reference evidence="1 2" key="1">
    <citation type="submission" date="2013-02" db="EMBL/GenBank/DDBJ databases">
        <title>A novel strain isolated from Lonar lake, Maharashtra, India.</title>
        <authorList>
            <person name="Singh A."/>
        </authorList>
    </citation>
    <scope>NUCLEOTIDE SEQUENCE [LARGE SCALE GENOMIC DNA]</scope>
    <source>
        <strain evidence="1 2">AK24</strain>
    </source>
</reference>
<protein>
    <submittedName>
        <fullName evidence="1">Uncharacterized protein</fullName>
    </submittedName>
</protein>
<dbReference type="Proteomes" id="UP000013909">
    <property type="component" value="Unassembled WGS sequence"/>
</dbReference>
<evidence type="ECO:0000313" key="2">
    <source>
        <dbReference type="Proteomes" id="UP000013909"/>
    </source>
</evidence>
<evidence type="ECO:0000313" key="1">
    <source>
        <dbReference type="EMBL" id="EON78823.1"/>
    </source>
</evidence>
<name>R7ZXT1_9BACT</name>
<dbReference type="AlphaFoldDB" id="R7ZXT1"/>
<accession>R7ZXT1</accession>
<gene>
    <name evidence="1" type="ORF">ADIS_0720</name>
</gene>